<evidence type="ECO:0000259" key="2">
    <source>
        <dbReference type="PROSITE" id="PS50883"/>
    </source>
</evidence>
<accession>A0A974PSB3</accession>
<keyword evidence="5" id="KW-1185">Reference proteome</keyword>
<dbReference type="InterPro" id="IPR000160">
    <property type="entry name" value="GGDEF_dom"/>
</dbReference>
<dbReference type="CDD" id="cd01949">
    <property type="entry name" value="GGDEF"/>
    <property type="match status" value="1"/>
</dbReference>
<feature type="signal peptide" evidence="1">
    <location>
        <begin position="1"/>
        <end position="18"/>
    </location>
</feature>
<dbReference type="PANTHER" id="PTHR44757:SF2">
    <property type="entry name" value="BIOFILM ARCHITECTURE MAINTENANCE PROTEIN MBAA"/>
    <property type="match status" value="1"/>
</dbReference>
<dbReference type="InterPro" id="IPR043128">
    <property type="entry name" value="Rev_trsase/Diguanyl_cyclase"/>
</dbReference>
<dbReference type="AlphaFoldDB" id="A0A974PSB3"/>
<dbReference type="SMART" id="SM00052">
    <property type="entry name" value="EAL"/>
    <property type="match status" value="1"/>
</dbReference>
<dbReference type="Gene3D" id="3.30.450.20">
    <property type="entry name" value="PAS domain"/>
    <property type="match status" value="3"/>
</dbReference>
<dbReference type="CDD" id="cd18773">
    <property type="entry name" value="PDC1_HK_sensor"/>
    <property type="match status" value="1"/>
</dbReference>
<dbReference type="SMART" id="SM00267">
    <property type="entry name" value="GGDEF"/>
    <property type="match status" value="1"/>
</dbReference>
<dbReference type="InterPro" id="IPR029787">
    <property type="entry name" value="Nucleotide_cyclase"/>
</dbReference>
<feature type="domain" description="EAL" evidence="2">
    <location>
        <begin position="623"/>
        <end position="873"/>
    </location>
</feature>
<dbReference type="Proteomes" id="UP000596427">
    <property type="component" value="Chromosome"/>
</dbReference>
<proteinExistence type="predicted"/>
<keyword evidence="1" id="KW-0732">Signal</keyword>
<evidence type="ECO:0000313" key="4">
    <source>
        <dbReference type="EMBL" id="QRG08225.1"/>
    </source>
</evidence>
<dbReference type="SUPFAM" id="SSF55073">
    <property type="entry name" value="Nucleotide cyclase"/>
    <property type="match status" value="1"/>
</dbReference>
<dbReference type="Gene3D" id="3.20.20.450">
    <property type="entry name" value="EAL domain"/>
    <property type="match status" value="1"/>
</dbReference>
<dbReference type="SUPFAM" id="SSF55785">
    <property type="entry name" value="PYP-like sensor domain (PAS domain)"/>
    <property type="match status" value="1"/>
</dbReference>
<dbReference type="SUPFAM" id="SSF141868">
    <property type="entry name" value="EAL domain-like"/>
    <property type="match status" value="1"/>
</dbReference>
<dbReference type="NCBIfam" id="TIGR00254">
    <property type="entry name" value="GGDEF"/>
    <property type="match status" value="1"/>
</dbReference>
<gene>
    <name evidence="4" type="ORF">EZH22_07895</name>
</gene>
<dbReference type="CDD" id="cd01948">
    <property type="entry name" value="EAL"/>
    <property type="match status" value="1"/>
</dbReference>
<dbReference type="Pfam" id="PF00563">
    <property type="entry name" value="EAL"/>
    <property type="match status" value="1"/>
</dbReference>
<dbReference type="CDD" id="cd12915">
    <property type="entry name" value="PDC2_DGC_like"/>
    <property type="match status" value="1"/>
</dbReference>
<dbReference type="Pfam" id="PF12860">
    <property type="entry name" value="PAS_7"/>
    <property type="match status" value="1"/>
</dbReference>
<evidence type="ECO:0000259" key="3">
    <source>
        <dbReference type="PROSITE" id="PS50887"/>
    </source>
</evidence>
<dbReference type="PANTHER" id="PTHR44757">
    <property type="entry name" value="DIGUANYLATE CYCLASE DGCP"/>
    <property type="match status" value="1"/>
</dbReference>
<dbReference type="RefSeq" id="WP_203195137.1">
    <property type="nucleotide sequence ID" value="NZ_CP063362.1"/>
</dbReference>
<dbReference type="KEGG" id="xdi:EZH22_07895"/>
<dbReference type="InterPro" id="IPR035919">
    <property type="entry name" value="EAL_sf"/>
</dbReference>
<dbReference type="Gene3D" id="3.30.70.270">
    <property type="match status" value="1"/>
</dbReference>
<dbReference type="EMBL" id="CP063362">
    <property type="protein sequence ID" value="QRG08225.1"/>
    <property type="molecule type" value="Genomic_DNA"/>
</dbReference>
<evidence type="ECO:0000313" key="5">
    <source>
        <dbReference type="Proteomes" id="UP000596427"/>
    </source>
</evidence>
<name>A0A974PSB3_9HYPH</name>
<dbReference type="InterPro" id="IPR001633">
    <property type="entry name" value="EAL_dom"/>
</dbReference>
<sequence>MFILITALVAFIAGQLHARAVAQSGAVVARMADLFTRYADDTFAAVGAFQGALIGEIVGAHLTADAFASAARGLEGGHLERMAAAVPTVAGLIIVDGAGHLLVATRAGEAAAGVIAAVPFADLRPGRPFLTAPIRTASDGRVVFGLVRAVFGAEGGLIGASIVVMDESATETLLARFALRDGDAVALATADGTVLARFPHVDGVVGRRVPREWNLLQVEGYAHAPGLVDAADRLVALRRLPTVPAVAVVSTGLDNTPWWSQAWLILAGAALLVLSSLALVVLSARHARSLRNLREAREAGRLAEGHLALARAHQRLEDQRELVQLRFEIAIQAMPQGLCCYDAEGRLVVFNARYAELYRIPPEQLRPGMTLAEVVALREEAGVAPNMPATEYLAWRERITKGEPSPPETAVNLVDGRTFVIKHQNLPGGGWVATHEDVTDQRRIATLLSRMALNDELTSLPNRVLFRKRLEQAAVEGGNGTTFAVLLLDLDHFKTINDTLGHSAGDRLLQQVGLKLRDTIATGDVIARIGGDEFGILQCGGTQPAAAIALAQRLIGVLDVPFHVDGQQVVVGVTIGIALLPHDGREPDDVLKCADLALYRTKEEGRGHYRLFEPEMKVAMQHRRTLEVELRRAAVAGEFEIFYQPVVSVPEREVVGHEALLRWRHPERGLVAPDRFIPLAEEIGVIEPISEWVLAQACTAAARHPGEGRIAVNLSAVQFTSRRSDLVKVVASALGASGLSPERLELEITETTLLRDTEGVLATLHALKALGVSIAMDDFGTGYSSLDYLRRFPFDRVKVDRSFIHKLARDNPPVLRALTDLCRAFSMHVTAEGVETEEQFAAIVASGYTEAQGFLFGRPAPREGNAPLRSGRL</sequence>
<dbReference type="PROSITE" id="PS50883">
    <property type="entry name" value="EAL"/>
    <property type="match status" value="1"/>
</dbReference>
<protein>
    <submittedName>
        <fullName evidence="4">EAL domain-containing protein</fullName>
    </submittedName>
</protein>
<feature type="domain" description="GGDEF" evidence="3">
    <location>
        <begin position="481"/>
        <end position="614"/>
    </location>
</feature>
<evidence type="ECO:0000256" key="1">
    <source>
        <dbReference type="SAM" id="SignalP"/>
    </source>
</evidence>
<dbReference type="PROSITE" id="PS50887">
    <property type="entry name" value="GGDEF"/>
    <property type="match status" value="1"/>
</dbReference>
<feature type="chain" id="PRO_5037744859" evidence="1">
    <location>
        <begin position="19"/>
        <end position="873"/>
    </location>
</feature>
<dbReference type="InterPro" id="IPR052155">
    <property type="entry name" value="Biofilm_reg_signaling"/>
</dbReference>
<organism evidence="4 5">
    <name type="scientific">Xanthobacter dioxanivorans</name>
    <dbReference type="NCBI Taxonomy" id="2528964"/>
    <lineage>
        <taxon>Bacteria</taxon>
        <taxon>Pseudomonadati</taxon>
        <taxon>Pseudomonadota</taxon>
        <taxon>Alphaproteobacteria</taxon>
        <taxon>Hyphomicrobiales</taxon>
        <taxon>Xanthobacteraceae</taxon>
        <taxon>Xanthobacter</taxon>
    </lineage>
</organism>
<reference evidence="4 5" key="1">
    <citation type="submission" date="2020-10" db="EMBL/GenBank/DDBJ databases">
        <title>Degradation of 1,4-Dioxane by Xanthobacter sp. YN2, via a Novel Group-2 Soluble Di-Iron Monooxygenase.</title>
        <authorList>
            <person name="Ma F."/>
            <person name="Wang Y."/>
            <person name="Yang J."/>
            <person name="Guo H."/>
            <person name="Su D."/>
            <person name="Yu L."/>
        </authorList>
    </citation>
    <scope>NUCLEOTIDE SEQUENCE [LARGE SCALE GENOMIC DNA]</scope>
    <source>
        <strain evidence="4 5">YN2</strain>
    </source>
</reference>
<dbReference type="InterPro" id="IPR035965">
    <property type="entry name" value="PAS-like_dom_sf"/>
</dbReference>
<dbReference type="Pfam" id="PF00990">
    <property type="entry name" value="GGDEF"/>
    <property type="match status" value="1"/>
</dbReference>